<gene>
    <name evidence="2" type="ORF">EVAR_35735_1</name>
</gene>
<evidence type="ECO:0000313" key="3">
    <source>
        <dbReference type="Proteomes" id="UP000299102"/>
    </source>
</evidence>
<evidence type="ECO:0000256" key="1">
    <source>
        <dbReference type="SAM" id="MobiDB-lite"/>
    </source>
</evidence>
<name>A0A4C1VEL1_EUMVA</name>
<organism evidence="2 3">
    <name type="scientific">Eumeta variegata</name>
    <name type="common">Bagworm moth</name>
    <name type="synonym">Eumeta japonica</name>
    <dbReference type="NCBI Taxonomy" id="151549"/>
    <lineage>
        <taxon>Eukaryota</taxon>
        <taxon>Metazoa</taxon>
        <taxon>Ecdysozoa</taxon>
        <taxon>Arthropoda</taxon>
        <taxon>Hexapoda</taxon>
        <taxon>Insecta</taxon>
        <taxon>Pterygota</taxon>
        <taxon>Neoptera</taxon>
        <taxon>Endopterygota</taxon>
        <taxon>Lepidoptera</taxon>
        <taxon>Glossata</taxon>
        <taxon>Ditrysia</taxon>
        <taxon>Tineoidea</taxon>
        <taxon>Psychidae</taxon>
        <taxon>Oiketicinae</taxon>
        <taxon>Eumeta</taxon>
    </lineage>
</organism>
<accession>A0A4C1VEL1</accession>
<feature type="region of interest" description="Disordered" evidence="1">
    <location>
        <begin position="100"/>
        <end position="145"/>
    </location>
</feature>
<evidence type="ECO:0000313" key="2">
    <source>
        <dbReference type="EMBL" id="GBP37301.1"/>
    </source>
</evidence>
<keyword evidence="3" id="KW-1185">Reference proteome</keyword>
<dbReference type="OrthoDB" id="8123886at2759"/>
<proteinExistence type="predicted"/>
<dbReference type="Proteomes" id="UP000299102">
    <property type="component" value="Unassembled WGS sequence"/>
</dbReference>
<comment type="caution">
    <text evidence="2">The sequence shown here is derived from an EMBL/GenBank/DDBJ whole genome shotgun (WGS) entry which is preliminary data.</text>
</comment>
<feature type="compositionally biased region" description="Pro residues" evidence="1">
    <location>
        <begin position="24"/>
        <end position="37"/>
    </location>
</feature>
<dbReference type="EMBL" id="BGZK01000331">
    <property type="protein sequence ID" value="GBP37301.1"/>
    <property type="molecule type" value="Genomic_DNA"/>
</dbReference>
<feature type="compositionally biased region" description="Low complexity" evidence="1">
    <location>
        <begin position="1"/>
        <end position="12"/>
    </location>
</feature>
<dbReference type="AlphaFoldDB" id="A0A4C1VEL1"/>
<protein>
    <submittedName>
        <fullName evidence="2">Uncharacterized protein</fullName>
    </submittedName>
</protein>
<sequence length="231" mass="25300">MAVKAAAPAAVKNNQGDEADVTAPPTPAPRGPKPPPMFVQNKDRWTELRRRCADKGIQFSQARNSAQGLKLQAKTVADFKNLQNLLVCYKFKFHTYSLKEERNRPRPTTKRLKPPSSKSGAYAPSPASKRSSPQTRAYPGSVITASPTGTRPVTAIILRAALNAWATMAQRNVRAIRTQTVHPPVSYAKQRPHGQLSWMPACSKDPPPEAVPLRARSLGYTQLRPSGGWTA</sequence>
<reference evidence="2 3" key="1">
    <citation type="journal article" date="2019" name="Commun. Biol.">
        <title>The bagworm genome reveals a unique fibroin gene that provides high tensile strength.</title>
        <authorList>
            <person name="Kono N."/>
            <person name="Nakamura H."/>
            <person name="Ohtoshi R."/>
            <person name="Tomita M."/>
            <person name="Numata K."/>
            <person name="Arakawa K."/>
        </authorList>
    </citation>
    <scope>NUCLEOTIDE SEQUENCE [LARGE SCALE GENOMIC DNA]</scope>
</reference>
<feature type="region of interest" description="Disordered" evidence="1">
    <location>
        <begin position="1"/>
        <end position="40"/>
    </location>
</feature>